<evidence type="ECO:0000256" key="14">
    <source>
        <dbReference type="PIRNR" id="PIRNR006337"/>
    </source>
</evidence>
<feature type="binding site" evidence="16">
    <location>
        <begin position="263"/>
        <end position="268"/>
    </location>
    <ligand>
        <name>substrate</name>
    </ligand>
</feature>
<comment type="pathway">
    <text evidence="2 14">Glycan biosynthesis; trehalose biosynthesis.</text>
</comment>
<dbReference type="InterPro" id="IPR014756">
    <property type="entry name" value="Ig_E-set"/>
</dbReference>
<dbReference type="Proteomes" id="UP000239485">
    <property type="component" value="Unassembled WGS sequence"/>
</dbReference>
<organism evidence="20 21">
    <name type="scientific">Kineococcus xinjiangensis</name>
    <dbReference type="NCBI Taxonomy" id="512762"/>
    <lineage>
        <taxon>Bacteria</taxon>
        <taxon>Bacillati</taxon>
        <taxon>Actinomycetota</taxon>
        <taxon>Actinomycetes</taxon>
        <taxon>Kineosporiales</taxon>
        <taxon>Kineosporiaceae</taxon>
        <taxon>Kineococcus</taxon>
    </lineage>
</organism>
<feature type="region of interest" description="Disordered" evidence="18">
    <location>
        <begin position="469"/>
        <end position="490"/>
    </location>
</feature>
<keyword evidence="6" id="KW-0963">Cytoplasm</keyword>
<comment type="similarity">
    <text evidence="3 14">Belongs to the glycosyl hydrolase 13 family.</text>
</comment>
<dbReference type="Gene3D" id="2.60.40.10">
    <property type="entry name" value="Immunoglobulins"/>
    <property type="match status" value="1"/>
</dbReference>
<dbReference type="EC" id="3.2.1.141" evidence="4 13"/>
<evidence type="ECO:0000256" key="5">
    <source>
        <dbReference type="ARBA" id="ARBA00015938"/>
    </source>
</evidence>
<evidence type="ECO:0000256" key="4">
    <source>
        <dbReference type="ARBA" id="ARBA00012268"/>
    </source>
</evidence>
<evidence type="ECO:0000256" key="11">
    <source>
        <dbReference type="ARBA" id="ARBA00033284"/>
    </source>
</evidence>
<dbReference type="CDD" id="cd02853">
    <property type="entry name" value="E_set_MTHase_like_N"/>
    <property type="match status" value="1"/>
</dbReference>
<evidence type="ECO:0000256" key="2">
    <source>
        <dbReference type="ARBA" id="ARBA00005199"/>
    </source>
</evidence>
<evidence type="ECO:0000256" key="18">
    <source>
        <dbReference type="SAM" id="MobiDB-lite"/>
    </source>
</evidence>
<feature type="domain" description="Glycosyl hydrolase family 13 catalytic" evidence="19">
    <location>
        <begin position="119"/>
        <end position="465"/>
    </location>
</feature>
<comment type="catalytic activity">
    <reaction evidence="12 14">
        <text>hydrolysis of (1-&gt;4)-alpha-D-glucosidic linkage in 4-alpha-D-[(1-&gt;4)-alpha-D-glucanosyl]n trehalose to yield trehalose and (1-&gt;4)-alpha-D-glucan.</text>
        <dbReference type="EC" id="3.2.1.141"/>
    </reaction>
</comment>
<comment type="subcellular location">
    <subcellularLocation>
        <location evidence="1 15">Cytoplasm</location>
    </subcellularLocation>
</comment>
<gene>
    <name evidence="20" type="ORF">CLV92_10530</name>
</gene>
<reference evidence="20 21" key="1">
    <citation type="submission" date="2018-02" db="EMBL/GenBank/DDBJ databases">
        <title>Genomic Encyclopedia of Archaeal and Bacterial Type Strains, Phase II (KMG-II): from individual species to whole genera.</title>
        <authorList>
            <person name="Goeker M."/>
        </authorList>
    </citation>
    <scope>NUCLEOTIDE SEQUENCE [LARGE SCALE GENOMIC DNA]</scope>
    <source>
        <strain evidence="20 21">DSM 22857</strain>
    </source>
</reference>
<evidence type="ECO:0000256" key="16">
    <source>
        <dbReference type="PIRSR" id="PIRSR006337-2"/>
    </source>
</evidence>
<keyword evidence="9 14" id="KW-0326">Glycosidase</keyword>
<feature type="active site" description="Nucleophile" evidence="15">
    <location>
        <position position="265"/>
    </location>
</feature>
<dbReference type="InterPro" id="IPR044901">
    <property type="entry name" value="Trehalose_TreZ_E-set_sf"/>
</dbReference>
<evidence type="ECO:0000256" key="9">
    <source>
        <dbReference type="ARBA" id="ARBA00023295"/>
    </source>
</evidence>
<dbReference type="Gene3D" id="3.20.20.80">
    <property type="entry name" value="Glycosidases"/>
    <property type="match status" value="1"/>
</dbReference>
<dbReference type="RefSeq" id="WP_245886567.1">
    <property type="nucleotide sequence ID" value="NZ_PTJD01000005.1"/>
</dbReference>
<dbReference type="GO" id="GO:0005992">
    <property type="term" value="P:trehalose biosynthetic process"/>
    <property type="evidence" value="ECO:0007669"/>
    <property type="project" value="UniProtKB-UniRule"/>
</dbReference>
<dbReference type="PANTHER" id="PTHR43651">
    <property type="entry name" value="1,4-ALPHA-GLUCAN-BRANCHING ENZYME"/>
    <property type="match status" value="1"/>
</dbReference>
<dbReference type="Gene3D" id="1.10.10.760">
    <property type="entry name" value="E-set domains of sugar-utilizing enzymes"/>
    <property type="match status" value="1"/>
</dbReference>
<feature type="binding site" evidence="16">
    <location>
        <begin position="397"/>
        <end position="402"/>
    </location>
    <ligand>
        <name>substrate</name>
    </ligand>
</feature>
<dbReference type="SUPFAM" id="SSF51445">
    <property type="entry name" value="(Trans)glycosidases"/>
    <property type="match status" value="1"/>
</dbReference>
<dbReference type="Pfam" id="PF11941">
    <property type="entry name" value="DUF3459"/>
    <property type="match status" value="1"/>
</dbReference>
<protein>
    <recommendedName>
        <fullName evidence="5 13">Malto-oligosyltrehalose trehalohydrolase</fullName>
        <shortName evidence="14">MTHase</shortName>
        <ecNumber evidence="4 13">3.2.1.141</ecNumber>
    </recommendedName>
    <alternativeName>
        <fullName evidence="11 14">4-alpha-D-((1-&gt;4)-alpha-D-glucano)trehalose trehalohydrolase</fullName>
    </alternativeName>
    <alternativeName>
        <fullName evidence="10 14">Maltooligosyl trehalose trehalohydrolase</fullName>
    </alternativeName>
</protein>
<dbReference type="GO" id="GO:0005737">
    <property type="term" value="C:cytoplasm"/>
    <property type="evidence" value="ECO:0007669"/>
    <property type="project" value="UniProtKB-SubCell"/>
</dbReference>
<feature type="binding site" evidence="16">
    <location>
        <begin position="327"/>
        <end position="331"/>
    </location>
    <ligand>
        <name>substrate</name>
    </ligand>
</feature>
<dbReference type="InterPro" id="IPR006047">
    <property type="entry name" value="GH13_cat_dom"/>
</dbReference>
<keyword evidence="21" id="KW-1185">Reference proteome</keyword>
<dbReference type="AlphaFoldDB" id="A0A2S6IP40"/>
<accession>A0A2S6IP40</accession>
<dbReference type="PIRSF" id="PIRSF006337">
    <property type="entry name" value="Trehalose_TreZ"/>
    <property type="match status" value="1"/>
</dbReference>
<dbReference type="SUPFAM" id="SSF81296">
    <property type="entry name" value="E set domains"/>
    <property type="match status" value="1"/>
</dbReference>
<evidence type="ECO:0000256" key="7">
    <source>
        <dbReference type="ARBA" id="ARBA00022801"/>
    </source>
</evidence>
<evidence type="ECO:0000256" key="15">
    <source>
        <dbReference type="PIRSR" id="PIRSR006337-1"/>
    </source>
</evidence>
<dbReference type="InterPro" id="IPR017853">
    <property type="entry name" value="GH"/>
</dbReference>
<dbReference type="InterPro" id="IPR004193">
    <property type="entry name" value="Glyco_hydro_13_N"/>
</dbReference>
<dbReference type="InterPro" id="IPR013783">
    <property type="entry name" value="Ig-like_fold"/>
</dbReference>
<proteinExistence type="inferred from homology"/>
<keyword evidence="8" id="KW-0119">Carbohydrate metabolism</keyword>
<feature type="site" description="Transition state stabilizer" evidence="17">
    <location>
        <position position="398"/>
    </location>
</feature>
<dbReference type="InterPro" id="IPR022567">
    <property type="entry name" value="DUF3459"/>
</dbReference>
<dbReference type="Pfam" id="PF00128">
    <property type="entry name" value="Alpha-amylase"/>
    <property type="match status" value="1"/>
</dbReference>
<evidence type="ECO:0000256" key="12">
    <source>
        <dbReference type="ARBA" id="ARBA00034013"/>
    </source>
</evidence>
<dbReference type="SMART" id="SM00642">
    <property type="entry name" value="Aamy"/>
    <property type="match status" value="1"/>
</dbReference>
<evidence type="ECO:0000313" key="20">
    <source>
        <dbReference type="EMBL" id="PPK95935.1"/>
    </source>
</evidence>
<name>A0A2S6IP40_9ACTN</name>
<dbReference type="EMBL" id="PTJD01000005">
    <property type="protein sequence ID" value="PPK95935.1"/>
    <property type="molecule type" value="Genomic_DNA"/>
</dbReference>
<dbReference type="UniPathway" id="UPA00299"/>
<dbReference type="NCBIfam" id="TIGR02402">
    <property type="entry name" value="trehalose_TreZ"/>
    <property type="match status" value="1"/>
</dbReference>
<evidence type="ECO:0000313" key="21">
    <source>
        <dbReference type="Proteomes" id="UP000239485"/>
    </source>
</evidence>
<evidence type="ECO:0000256" key="10">
    <source>
        <dbReference type="ARBA" id="ARBA00032057"/>
    </source>
</evidence>
<evidence type="ECO:0000256" key="6">
    <source>
        <dbReference type="ARBA" id="ARBA00022490"/>
    </source>
</evidence>
<evidence type="ECO:0000256" key="1">
    <source>
        <dbReference type="ARBA" id="ARBA00004496"/>
    </source>
</evidence>
<dbReference type="GO" id="GO:0033942">
    <property type="term" value="F:4-alpha-D-(1-&gt;4)-alpha-D-glucanotrehalose trehalohydrolase activity"/>
    <property type="evidence" value="ECO:0007669"/>
    <property type="project" value="UniProtKB-EC"/>
</dbReference>
<dbReference type="PANTHER" id="PTHR43651:SF11">
    <property type="entry name" value="MALTO-OLIGOSYLTREHALOSE TREHALOHYDROLASE"/>
    <property type="match status" value="1"/>
</dbReference>
<comment type="caution">
    <text evidence="20">The sequence shown here is derived from an EMBL/GenBank/DDBJ whole genome shotgun (WGS) entry which is preliminary data.</text>
</comment>
<keyword evidence="7 14" id="KW-0378">Hydrolase</keyword>
<evidence type="ECO:0000259" key="19">
    <source>
        <dbReference type="SMART" id="SM00642"/>
    </source>
</evidence>
<dbReference type="CDD" id="cd11325">
    <property type="entry name" value="AmyAc_GTHase"/>
    <property type="match status" value="1"/>
</dbReference>
<sequence>MAFSLMGSPAPAFSVWAPDAQRVDLDVDHGQGFRTVPMQRSDDPRPGWWTVDAETAGGVPAEGVRYAFRVDGGDPTPDPRTPWQPDGVHAPSAVLDTGAFEWTDDTWAGRDARGAVFYEMHVGTFTPEGTFDAALERLDHLVDLGVDVVEVMPVSAFDGRWGWGYDGVAPYAVHEPYGGPHAFARFVDACHARGLAVALDCVYNHLGPSGNYLSRFGPYFTDKHDTPWGSAVNLDDTGSEEVRRWIVDNALRWFREFHVDALRLDAVHALVDDSEVHVLTQLADETAALAQELGRPLSLVAESDLNDPVMVTPTASGGFGMTAQWDDDVHHAIHALLTGERQGYYADFGSLEVMATALQEAFWHAERHSSFRGEVWGRRVDRKATSGHRFLGYLQTHDQVGNRAVGDRVGTGLTLGRKAAGAALYLTGPFTPMIFMGEEWAASTPWQFFTDFPDPELGAAVSKGRRSEFGEHGWSAEDVPDPQDPATRERSVLDWSEPGREAHERILRWYRDLIALRRAEADLRDAGLSTVAVDTGAGSGEGDDGWLVVHRGRFRVVVNLGPAREVPLDAPAGRVVLALVADGDEEVTSACEVTGAGVRMAGEGCAVVELR</sequence>
<evidence type="ECO:0000256" key="13">
    <source>
        <dbReference type="NCBIfam" id="TIGR02402"/>
    </source>
</evidence>
<dbReference type="Pfam" id="PF02922">
    <property type="entry name" value="CBM_48"/>
    <property type="match status" value="1"/>
</dbReference>
<evidence type="ECO:0000256" key="17">
    <source>
        <dbReference type="PIRSR" id="PIRSR006337-3"/>
    </source>
</evidence>
<evidence type="ECO:0000256" key="3">
    <source>
        <dbReference type="ARBA" id="ARBA00008061"/>
    </source>
</evidence>
<evidence type="ECO:0000256" key="8">
    <source>
        <dbReference type="ARBA" id="ARBA00023277"/>
    </source>
</evidence>
<dbReference type="InterPro" id="IPR012768">
    <property type="entry name" value="Trehalose_TreZ"/>
</dbReference>
<feature type="active site" description="Proton donor" evidence="15">
    <location>
        <position position="302"/>
    </location>
</feature>